<dbReference type="Proteomes" id="UP000295724">
    <property type="component" value="Unassembled WGS sequence"/>
</dbReference>
<proteinExistence type="predicted"/>
<keyword evidence="1" id="KW-0732">Signal</keyword>
<evidence type="ECO:0008006" key="4">
    <source>
        <dbReference type="Google" id="ProtNLM"/>
    </source>
</evidence>
<feature type="chain" id="PRO_5020787824" description="DUF3108 domain-containing protein" evidence="1">
    <location>
        <begin position="19"/>
        <end position="225"/>
    </location>
</feature>
<evidence type="ECO:0000256" key="1">
    <source>
        <dbReference type="SAM" id="SignalP"/>
    </source>
</evidence>
<gene>
    <name evidence="2" type="ORF">C8D91_2799</name>
</gene>
<organism evidence="2 3">
    <name type="scientific">Marinicella litoralis</name>
    <dbReference type="NCBI Taxonomy" id="644220"/>
    <lineage>
        <taxon>Bacteria</taxon>
        <taxon>Pseudomonadati</taxon>
        <taxon>Pseudomonadota</taxon>
        <taxon>Gammaproteobacteria</taxon>
        <taxon>Lysobacterales</taxon>
        <taxon>Marinicellaceae</taxon>
        <taxon>Marinicella</taxon>
    </lineage>
</organism>
<name>A0A4R6XGQ7_9GAMM</name>
<dbReference type="AlphaFoldDB" id="A0A4R6XGQ7"/>
<keyword evidence="3" id="KW-1185">Reference proteome</keyword>
<dbReference type="RefSeq" id="WP_099020177.1">
    <property type="nucleotide sequence ID" value="NZ_NIHB01000006.1"/>
</dbReference>
<protein>
    <recommendedName>
        <fullName evidence="4">DUF3108 domain-containing protein</fullName>
    </recommendedName>
</protein>
<reference evidence="2 3" key="1">
    <citation type="submission" date="2019-03" db="EMBL/GenBank/DDBJ databases">
        <title>Genomic Encyclopedia of Type Strains, Phase IV (KMG-IV): sequencing the most valuable type-strain genomes for metagenomic binning, comparative biology and taxonomic classification.</title>
        <authorList>
            <person name="Goeker M."/>
        </authorList>
    </citation>
    <scope>NUCLEOTIDE SEQUENCE [LARGE SCALE GENOMIC DNA]</scope>
    <source>
        <strain evidence="2 3">DSM 25488</strain>
    </source>
</reference>
<feature type="signal peptide" evidence="1">
    <location>
        <begin position="1"/>
        <end position="18"/>
    </location>
</feature>
<dbReference type="OrthoDB" id="6007799at2"/>
<evidence type="ECO:0000313" key="3">
    <source>
        <dbReference type="Proteomes" id="UP000295724"/>
    </source>
</evidence>
<comment type="caution">
    <text evidence="2">The sequence shown here is derived from an EMBL/GenBank/DDBJ whole genome shotgun (WGS) entry which is preliminary data.</text>
</comment>
<sequence>MKTTLLFSFGLLATITSASEIQPFEATYEIIRGGKTTGTLTTLLEKISDDRWTIKDTIVGTSGMASFIGFKRVEKTEFIYDDKVLLATHHEMNQKAAFSNKTYTFNWQPESKQYQIQHKGQLTQYEPKNKQVISSQMMPLALALAACQQNTKIELQVLKNKSVTPYQFNISNNKTLIAERIYSNKTSKKTESWLDPKRQCLPSKQSHQVKDNPTILTKLTSFKWL</sequence>
<evidence type="ECO:0000313" key="2">
    <source>
        <dbReference type="EMBL" id="TDR16273.1"/>
    </source>
</evidence>
<accession>A0A4R6XGQ7</accession>
<dbReference type="EMBL" id="SNZB01000008">
    <property type="protein sequence ID" value="TDR16273.1"/>
    <property type="molecule type" value="Genomic_DNA"/>
</dbReference>